<dbReference type="SMART" id="SM00136">
    <property type="entry name" value="LamNT"/>
    <property type="match status" value="1"/>
</dbReference>
<evidence type="ECO:0000256" key="4">
    <source>
        <dbReference type="ARBA" id="ARBA00022729"/>
    </source>
</evidence>
<keyword evidence="7 10" id="KW-1015">Disulfide bond</keyword>
<feature type="domain" description="Laminin EGF-like" evidence="12">
    <location>
        <begin position="388"/>
        <end position="434"/>
    </location>
</feature>
<dbReference type="FunFam" id="2.10.25.10:FF:000094">
    <property type="entry name" value="Laminin subunit alpha-2"/>
    <property type="match status" value="1"/>
</dbReference>
<dbReference type="PROSITE" id="PS00022">
    <property type="entry name" value="EGF_1"/>
    <property type="match status" value="1"/>
</dbReference>
<keyword evidence="8" id="KW-0325">Glycoprotein</keyword>
<keyword evidence="4 11" id="KW-0732">Signal</keyword>
<gene>
    <name evidence="14" type="primary">LAMC3</name>
</gene>
<evidence type="ECO:0000256" key="9">
    <source>
        <dbReference type="ARBA" id="ARBA00023292"/>
    </source>
</evidence>
<organism evidence="14 15">
    <name type="scientific">Astatotilapia calliptera</name>
    <name type="common">Eastern happy</name>
    <name type="synonym">Chromis callipterus</name>
    <dbReference type="NCBI Taxonomy" id="8154"/>
    <lineage>
        <taxon>Eukaryota</taxon>
        <taxon>Metazoa</taxon>
        <taxon>Chordata</taxon>
        <taxon>Craniata</taxon>
        <taxon>Vertebrata</taxon>
        <taxon>Euteleostomi</taxon>
        <taxon>Actinopterygii</taxon>
        <taxon>Neopterygii</taxon>
        <taxon>Teleostei</taxon>
        <taxon>Neoteleostei</taxon>
        <taxon>Acanthomorphata</taxon>
        <taxon>Ovalentaria</taxon>
        <taxon>Cichlomorphae</taxon>
        <taxon>Cichliformes</taxon>
        <taxon>Cichlidae</taxon>
        <taxon>African cichlids</taxon>
        <taxon>Pseudocrenilabrinae</taxon>
        <taxon>Haplochromini</taxon>
        <taxon>Astatotilapia</taxon>
    </lineage>
</organism>
<dbReference type="FunFam" id="2.10.25.10:FF:000105">
    <property type="entry name" value="laminin subunit gamma-1"/>
    <property type="match status" value="2"/>
</dbReference>
<feature type="disulfide bond" evidence="10">
    <location>
        <begin position="360"/>
        <end position="369"/>
    </location>
</feature>
<feature type="domain" description="Laminin EGF-like" evidence="12">
    <location>
        <begin position="766"/>
        <end position="821"/>
    </location>
</feature>
<evidence type="ECO:0000259" key="13">
    <source>
        <dbReference type="PROSITE" id="PS51117"/>
    </source>
</evidence>
<dbReference type="PROSITE" id="PS51117">
    <property type="entry name" value="LAMININ_NTER"/>
    <property type="match status" value="1"/>
</dbReference>
<keyword evidence="15" id="KW-1185">Reference proteome</keyword>
<dbReference type="PROSITE" id="PS01248">
    <property type="entry name" value="EGF_LAM_1"/>
    <property type="match status" value="4"/>
</dbReference>
<name>A0AAX7SNK8_ASTCA</name>
<keyword evidence="5" id="KW-0677">Repeat</keyword>
<dbReference type="Gene3D" id="2.60.120.260">
    <property type="entry name" value="Galactose-binding domain-like"/>
    <property type="match status" value="1"/>
</dbReference>
<reference evidence="15" key="2">
    <citation type="submission" date="2023-03" db="EMBL/GenBank/DDBJ databases">
        <authorList>
            <consortium name="Wellcome Sanger Institute Data Sharing"/>
        </authorList>
    </citation>
    <scope>NUCLEOTIDE SEQUENCE [LARGE SCALE GENOMIC DNA]</scope>
</reference>
<dbReference type="InterPro" id="IPR000742">
    <property type="entry name" value="EGF"/>
</dbReference>
<dbReference type="Pfam" id="PF00055">
    <property type="entry name" value="Laminin_N"/>
    <property type="match status" value="1"/>
</dbReference>
<proteinExistence type="predicted"/>
<evidence type="ECO:0000256" key="7">
    <source>
        <dbReference type="ARBA" id="ARBA00023157"/>
    </source>
</evidence>
<feature type="domain" description="Laminin EGF-like" evidence="12">
    <location>
        <begin position="846"/>
        <end position="893"/>
    </location>
</feature>
<keyword evidence="9 10" id="KW-0424">Laminin EGF-like domain</keyword>
<evidence type="ECO:0000256" key="2">
    <source>
        <dbReference type="ARBA" id="ARBA00004302"/>
    </source>
</evidence>
<evidence type="ECO:0000313" key="15">
    <source>
        <dbReference type="Proteomes" id="UP000265100"/>
    </source>
</evidence>
<feature type="disulfide bond" evidence="10">
    <location>
        <begin position="408"/>
        <end position="417"/>
    </location>
</feature>
<comment type="caution">
    <text evidence="10">Lacks conserved residue(s) required for the propagation of feature annotation.</text>
</comment>
<feature type="disulfide bond" evidence="10">
    <location>
        <begin position="866"/>
        <end position="875"/>
    </location>
</feature>
<dbReference type="Ensembl" id="ENSACLT00000073798.1">
    <property type="protein sequence ID" value="ENSACLP00000046072.1"/>
    <property type="gene ID" value="ENSACLG00000027721.2"/>
</dbReference>
<keyword evidence="6" id="KW-0272">Extracellular matrix</keyword>
<evidence type="ECO:0000256" key="8">
    <source>
        <dbReference type="ARBA" id="ARBA00023180"/>
    </source>
</evidence>
<feature type="domain" description="Laminin EGF-like" evidence="12">
    <location>
        <begin position="607"/>
        <end position="654"/>
    </location>
</feature>
<dbReference type="FunFam" id="2.10.25.10:FF:000166">
    <property type="entry name" value="laminin subunit gamma-1"/>
    <property type="match status" value="1"/>
</dbReference>
<sequence length="980" mass="107661">MDTSFTVRPLVLALLLSLHLHLHLFVWAAMDSCYDEEGVPSSCMPKFENIAFSRTVVASNVCGSPPEDYCMQTGSTRSCHICDASDPYLSHNTSLLTDFHRNEEPTWWQSQSMYFRIQYPNSVNLTLHLGKSFEITYIRLKFYTSRPESFAIYKRTENDGPWLPYQYYSASCRKTYERDAKGYIRPGDDERTALCTDEFSDISPLTGGNVAFSTLEGRPSAYNFDQSLVLQEWVTATDLLISLDRLNTFGDEFFKDAKVLRSYFYAISDFSVGGRCKCNGHASECIEREHGNLVCACQHHTEGADCQRCHPFYQDRPWARATGDSANECLKCNCSGRSDQCVFDMEQYRSTGSGGRCVSCRDNTDGPHCERCRNGYYRKSTEDPCLPCNCNVNGSVSLQCDVEGRCACREGVTGEKCNTCQAGFHSIGPGGCRPCECDLSGSVGDCSALDGRCYCKQNVEGQNCNRCKPGFFNLQQINPAGCQPCFCYGHSLACSSSNHYAAVNITSDFVEGIVFPAINEVSLLPWEKICINIFDIPPFPSLPDTSQLAGVTMTSAVVSADPAFPPALWVESCSCPPGFAGQFCEQCAPGFTREEPARGPLSTCVPCNCHQHGTCHPETGVCECSDFTTGTTCERCLDGYYGNSLIGTPGDCQPCPCPGQTSCVQIAETGQVVCTNCPAGQTGMRCQRCEDGYYGDPLGLSGAAQPCARCNCNGNVDFNAVGICDHVTGRCLKCLGHTEGDHCERCQQGFYGNALDQTVGQKCKSCSCSSAGTSGHVNECHPQTGNCHCLSHVTGRDCSYCEVGFFNLQPGIGCEICKCNPIGSSSLACHPITGGTVLYSRHHNSCNCDPMGSVSMQCRSNGTCHCRQGFVGYKCDKCELNYFHNRATHQCEECPVCYGLVKKQVGLCFVKLFMFVNICADKIIQNKNHVNLLLLKVDLECTKDSTESFSHDSVFVHQYSFLCKLYVVSTKENVLLFNAR</sequence>
<dbReference type="GO" id="GO:0005604">
    <property type="term" value="C:basement membrane"/>
    <property type="evidence" value="ECO:0007669"/>
    <property type="project" value="UniProtKB-SubCell"/>
</dbReference>
<feature type="disulfide bond" evidence="10">
    <location>
        <begin position="789"/>
        <end position="798"/>
    </location>
</feature>
<dbReference type="SUPFAM" id="SSF57196">
    <property type="entry name" value="EGF/Laminin"/>
    <property type="match status" value="9"/>
</dbReference>
<reference evidence="14" key="4">
    <citation type="submission" date="2025-09" db="UniProtKB">
        <authorList>
            <consortium name="Ensembl"/>
        </authorList>
    </citation>
    <scope>IDENTIFICATION</scope>
</reference>
<feature type="domain" description="Laminin EGF-like" evidence="12">
    <location>
        <begin position="332"/>
        <end position="387"/>
    </location>
</feature>
<dbReference type="SMART" id="SM00180">
    <property type="entry name" value="EGF_Lam"/>
    <property type="match status" value="10"/>
</dbReference>
<feature type="disulfide bond" evidence="10">
    <location>
        <begin position="388"/>
        <end position="400"/>
    </location>
</feature>
<dbReference type="SMART" id="SM00181">
    <property type="entry name" value="EGF"/>
    <property type="match status" value="6"/>
</dbReference>
<feature type="disulfide bond" evidence="10">
    <location>
        <begin position="846"/>
        <end position="858"/>
    </location>
</feature>
<keyword evidence="6" id="KW-0084">Basement membrane</keyword>
<reference evidence="14 15" key="1">
    <citation type="submission" date="2018-05" db="EMBL/GenBank/DDBJ databases">
        <authorList>
            <person name="Datahose"/>
        </authorList>
    </citation>
    <scope>NUCLEOTIDE SEQUENCE</scope>
</reference>
<comment type="function">
    <text evidence="1">Binding to cells via a high affinity receptor, laminin is thought to mediate the attachment, migration and organization of cells into tissues during embryonic development by interacting with other extracellular matrix components.</text>
</comment>
<dbReference type="AlphaFoldDB" id="A0AAX7SNK8"/>
<evidence type="ECO:0000256" key="10">
    <source>
        <dbReference type="PROSITE-ProRule" id="PRU00460"/>
    </source>
</evidence>
<dbReference type="Pfam" id="PF24973">
    <property type="entry name" value="EGF_LMN_ATRN"/>
    <property type="match status" value="1"/>
</dbReference>
<reference evidence="14" key="3">
    <citation type="submission" date="2025-08" db="UniProtKB">
        <authorList>
            <consortium name="Ensembl"/>
        </authorList>
    </citation>
    <scope>IDENTIFICATION</scope>
</reference>
<dbReference type="CDD" id="cd00055">
    <property type="entry name" value="EGF_Lam"/>
    <property type="match status" value="8"/>
</dbReference>
<feature type="signal peptide" evidence="11">
    <location>
        <begin position="1"/>
        <end position="28"/>
    </location>
</feature>
<evidence type="ECO:0000256" key="11">
    <source>
        <dbReference type="SAM" id="SignalP"/>
    </source>
</evidence>
<dbReference type="PANTHER" id="PTHR10574:SF240">
    <property type="entry name" value="LAMININ SUBUNIT GAMMA-3"/>
    <property type="match status" value="1"/>
</dbReference>
<evidence type="ECO:0000256" key="5">
    <source>
        <dbReference type="ARBA" id="ARBA00022737"/>
    </source>
</evidence>
<dbReference type="Gene3D" id="2.10.25.10">
    <property type="entry name" value="Laminin"/>
    <property type="match status" value="9"/>
</dbReference>
<dbReference type="InterPro" id="IPR002049">
    <property type="entry name" value="LE_dom"/>
</dbReference>
<feature type="domain" description="Laminin EGF-like" evidence="12">
    <location>
        <begin position="710"/>
        <end position="765"/>
    </location>
</feature>
<protein>
    <recommendedName>
        <fullName evidence="16">Laminin, gamma 3</fullName>
    </recommendedName>
</protein>
<feature type="chain" id="PRO_5044286226" description="Laminin, gamma 3" evidence="11">
    <location>
        <begin position="29"/>
        <end position="980"/>
    </location>
</feature>
<dbReference type="PANTHER" id="PTHR10574">
    <property type="entry name" value="NETRIN/LAMININ-RELATED"/>
    <property type="match status" value="1"/>
</dbReference>
<dbReference type="GO" id="GO:0005576">
    <property type="term" value="C:extracellular region"/>
    <property type="evidence" value="ECO:0007669"/>
    <property type="project" value="UniProtKB-ARBA"/>
</dbReference>
<feature type="domain" description="Laminin EGF-like" evidence="12">
    <location>
        <begin position="435"/>
        <end position="484"/>
    </location>
</feature>
<keyword evidence="3" id="KW-0964">Secreted</keyword>
<dbReference type="GeneTree" id="ENSGT00940000166104"/>
<dbReference type="FunFam" id="2.10.25.10:FF:000051">
    <property type="entry name" value="Laminin subunit alpha 4"/>
    <property type="match status" value="1"/>
</dbReference>
<evidence type="ECO:0000256" key="1">
    <source>
        <dbReference type="ARBA" id="ARBA00002418"/>
    </source>
</evidence>
<dbReference type="PRINTS" id="PR00011">
    <property type="entry name" value="EGFLAMININ"/>
</dbReference>
<dbReference type="PROSITE" id="PS50027">
    <property type="entry name" value="EGF_LAM_2"/>
    <property type="match status" value="7"/>
</dbReference>
<feature type="disulfide bond" evidence="10">
    <location>
        <begin position="455"/>
        <end position="464"/>
    </location>
</feature>
<feature type="domain" description="Laminin N-terminal" evidence="13">
    <location>
        <begin position="39"/>
        <end position="275"/>
    </location>
</feature>
<comment type="subcellular location">
    <subcellularLocation>
        <location evidence="2">Secreted</location>
        <location evidence="2">Extracellular space</location>
        <location evidence="2">Extracellular matrix</location>
        <location evidence="2">Basement membrane</location>
    </subcellularLocation>
</comment>
<accession>A0AAX7SNK8</accession>
<evidence type="ECO:0000259" key="12">
    <source>
        <dbReference type="PROSITE" id="PS50027"/>
    </source>
</evidence>
<evidence type="ECO:0008006" key="16">
    <source>
        <dbReference type="Google" id="ProtNLM"/>
    </source>
</evidence>
<dbReference type="Proteomes" id="UP000265100">
    <property type="component" value="Chromosome 7"/>
</dbReference>
<dbReference type="Pfam" id="PF00053">
    <property type="entry name" value="EGF_laminin"/>
    <property type="match status" value="9"/>
</dbReference>
<evidence type="ECO:0000256" key="3">
    <source>
        <dbReference type="ARBA" id="ARBA00022525"/>
    </source>
</evidence>
<evidence type="ECO:0000313" key="14">
    <source>
        <dbReference type="Ensembl" id="ENSACLP00000046072.1"/>
    </source>
</evidence>
<dbReference type="FunFam" id="2.10.25.10:FF:000193">
    <property type="entry name" value="Laminin subunit gamma 1"/>
    <property type="match status" value="1"/>
</dbReference>
<feature type="disulfide bond" evidence="10">
    <location>
        <begin position="734"/>
        <end position="743"/>
    </location>
</feature>
<evidence type="ECO:0000256" key="6">
    <source>
        <dbReference type="ARBA" id="ARBA00022869"/>
    </source>
</evidence>
<dbReference type="InterPro" id="IPR056863">
    <property type="entry name" value="LMN_ATRN_NET-like_EGF"/>
</dbReference>
<dbReference type="FunFam" id="2.10.25.10:FF:000163">
    <property type="entry name" value="laminin subunit gamma-1"/>
    <property type="match status" value="1"/>
</dbReference>
<feature type="disulfide bond" evidence="10">
    <location>
        <begin position="624"/>
        <end position="633"/>
    </location>
</feature>
<dbReference type="InterPro" id="IPR008211">
    <property type="entry name" value="Laminin_N"/>
</dbReference>
<dbReference type="GO" id="GO:0009888">
    <property type="term" value="P:tissue development"/>
    <property type="evidence" value="ECO:0007669"/>
    <property type="project" value="TreeGrafter"/>
</dbReference>
<dbReference type="GO" id="GO:0009887">
    <property type="term" value="P:animal organ morphogenesis"/>
    <property type="evidence" value="ECO:0007669"/>
    <property type="project" value="TreeGrafter"/>
</dbReference>
<dbReference type="FunFam" id="2.60.120.260:FF:000018">
    <property type="entry name" value="Laminin subunit gamma 1"/>
    <property type="match status" value="1"/>
</dbReference>
<dbReference type="FunFam" id="2.10.25.10:FF:000188">
    <property type="entry name" value="Laminin subunit gamma 2"/>
    <property type="match status" value="1"/>
</dbReference>
<dbReference type="InterPro" id="IPR050440">
    <property type="entry name" value="Laminin/Netrin_ECM"/>
</dbReference>